<keyword evidence="8" id="KW-1185">Reference proteome</keyword>
<evidence type="ECO:0000256" key="1">
    <source>
        <dbReference type="ARBA" id="ARBA00004651"/>
    </source>
</evidence>
<name>A0A1H3ZFG7_ALKAM</name>
<organism evidence="7 8">
    <name type="scientific">Alkalimonas amylolytica</name>
    <dbReference type="NCBI Taxonomy" id="152573"/>
    <lineage>
        <taxon>Bacteria</taxon>
        <taxon>Pseudomonadati</taxon>
        <taxon>Pseudomonadota</taxon>
        <taxon>Gammaproteobacteria</taxon>
        <taxon>Alkalimonas</taxon>
    </lineage>
</organism>
<protein>
    <submittedName>
        <fullName evidence="7">Cytochrome c oxidase assembly factor CtaG</fullName>
    </submittedName>
</protein>
<evidence type="ECO:0000256" key="4">
    <source>
        <dbReference type="ARBA" id="ARBA00022989"/>
    </source>
</evidence>
<evidence type="ECO:0000256" key="2">
    <source>
        <dbReference type="ARBA" id="ARBA00022475"/>
    </source>
</evidence>
<feature type="transmembrane region" description="Helical" evidence="6">
    <location>
        <begin position="74"/>
        <end position="92"/>
    </location>
</feature>
<dbReference type="InterPro" id="IPR019108">
    <property type="entry name" value="Caa3_assmbl_CtaG-rel"/>
</dbReference>
<feature type="transmembrane region" description="Helical" evidence="6">
    <location>
        <begin position="207"/>
        <end position="228"/>
    </location>
</feature>
<keyword evidence="2" id="KW-1003">Cell membrane</keyword>
<gene>
    <name evidence="7" type="ORF">SAMN04488051_102168</name>
</gene>
<comment type="subcellular location">
    <subcellularLocation>
        <location evidence="1">Cell membrane</location>
        <topology evidence="1">Multi-pass membrane protein</topology>
    </subcellularLocation>
</comment>
<dbReference type="RefSeq" id="WP_091340122.1">
    <property type="nucleotide sequence ID" value="NZ_FNRM01000002.1"/>
</dbReference>
<keyword evidence="3 6" id="KW-0812">Transmembrane</keyword>
<keyword evidence="4 6" id="KW-1133">Transmembrane helix</keyword>
<dbReference type="GO" id="GO:0005886">
    <property type="term" value="C:plasma membrane"/>
    <property type="evidence" value="ECO:0007669"/>
    <property type="project" value="UniProtKB-SubCell"/>
</dbReference>
<dbReference type="Proteomes" id="UP000198773">
    <property type="component" value="Unassembled WGS sequence"/>
</dbReference>
<evidence type="ECO:0000256" key="3">
    <source>
        <dbReference type="ARBA" id="ARBA00022692"/>
    </source>
</evidence>
<dbReference type="AlphaFoldDB" id="A0A1H3ZFG7"/>
<evidence type="ECO:0000313" key="8">
    <source>
        <dbReference type="Proteomes" id="UP000198773"/>
    </source>
</evidence>
<feature type="transmembrane region" description="Helical" evidence="6">
    <location>
        <begin position="42"/>
        <end position="62"/>
    </location>
</feature>
<dbReference type="PROSITE" id="PS51257">
    <property type="entry name" value="PROKAR_LIPOPROTEIN"/>
    <property type="match status" value="1"/>
</dbReference>
<sequence>MQLKGYRLKGYRWFGALCGSLALACFSLPLQAHSPWQSDGASFWASLLALLILGLFWLWYVLGSIKRPPLWWRSLLFHGSCVLCAYAVVGPLDDWAETSASAHMVQHMLFMVVIAPLWALSLPLPQFAAISGRWGRMVWQPLLKLAAYPLSLAYLHAAVVWFWHTPRFYVLALEHPWWHLVEHICFVFTAAMLWWAVLHCTERTRSWALLALLFTLMHTGFLGAILTFADSLLYYPSHQLADQQLAGLLMWVPGGIPYLLAAAWLGYRWLKGVAANSGPGKCF</sequence>
<feature type="transmembrane region" description="Helical" evidence="6">
    <location>
        <begin position="176"/>
        <end position="195"/>
    </location>
</feature>
<reference evidence="7 8" key="1">
    <citation type="submission" date="2016-10" db="EMBL/GenBank/DDBJ databases">
        <authorList>
            <person name="de Groot N.N."/>
        </authorList>
    </citation>
    <scope>NUCLEOTIDE SEQUENCE [LARGE SCALE GENOMIC DNA]</scope>
    <source>
        <strain evidence="7 8">CGMCC 1.3430</strain>
    </source>
</reference>
<evidence type="ECO:0000256" key="6">
    <source>
        <dbReference type="SAM" id="Phobius"/>
    </source>
</evidence>
<proteinExistence type="predicted"/>
<dbReference type="Pfam" id="PF09678">
    <property type="entry name" value="Caa3_CtaG"/>
    <property type="match status" value="1"/>
</dbReference>
<feature type="transmembrane region" description="Helical" evidence="6">
    <location>
        <begin position="104"/>
        <end position="124"/>
    </location>
</feature>
<dbReference type="EMBL" id="FNRM01000002">
    <property type="protein sequence ID" value="SEA22519.1"/>
    <property type="molecule type" value="Genomic_DNA"/>
</dbReference>
<feature type="transmembrane region" description="Helical" evidence="6">
    <location>
        <begin position="145"/>
        <end position="164"/>
    </location>
</feature>
<dbReference type="OrthoDB" id="9808789at2"/>
<evidence type="ECO:0000256" key="5">
    <source>
        <dbReference type="ARBA" id="ARBA00023136"/>
    </source>
</evidence>
<feature type="transmembrane region" description="Helical" evidence="6">
    <location>
        <begin position="248"/>
        <end position="267"/>
    </location>
</feature>
<evidence type="ECO:0000313" key="7">
    <source>
        <dbReference type="EMBL" id="SEA22519.1"/>
    </source>
</evidence>
<dbReference type="STRING" id="152573.SAMN04488051_102168"/>
<accession>A0A1H3ZFG7</accession>
<keyword evidence="5 6" id="KW-0472">Membrane</keyword>